<evidence type="ECO:0000313" key="2">
    <source>
        <dbReference type="Proteomes" id="UP000694867"/>
    </source>
</evidence>
<dbReference type="GeneID" id="100904533"/>
<dbReference type="RefSeq" id="XP_003748031.1">
    <property type="nucleotide sequence ID" value="XM_003747983.2"/>
</dbReference>
<reference evidence="3" key="1">
    <citation type="submission" date="2025-08" db="UniProtKB">
        <authorList>
            <consortium name="RefSeq"/>
        </authorList>
    </citation>
    <scope>IDENTIFICATION</scope>
</reference>
<gene>
    <name evidence="3" type="primary">LOC100904533</name>
</gene>
<keyword evidence="2" id="KW-1185">Reference proteome</keyword>
<accession>A0AAJ6VZY5</accession>
<dbReference type="AlphaFoldDB" id="A0AAJ6VZY5"/>
<dbReference type="Proteomes" id="UP000694867">
    <property type="component" value="Unplaced"/>
</dbReference>
<proteinExistence type="predicted"/>
<feature type="compositionally biased region" description="Low complexity" evidence="1">
    <location>
        <begin position="68"/>
        <end position="80"/>
    </location>
</feature>
<name>A0AAJ6VZY5_9ACAR</name>
<evidence type="ECO:0000256" key="1">
    <source>
        <dbReference type="SAM" id="MobiDB-lite"/>
    </source>
</evidence>
<feature type="region of interest" description="Disordered" evidence="1">
    <location>
        <begin position="45"/>
        <end position="80"/>
    </location>
</feature>
<organism evidence="2 3">
    <name type="scientific">Galendromus occidentalis</name>
    <name type="common">western predatory mite</name>
    <dbReference type="NCBI Taxonomy" id="34638"/>
    <lineage>
        <taxon>Eukaryota</taxon>
        <taxon>Metazoa</taxon>
        <taxon>Ecdysozoa</taxon>
        <taxon>Arthropoda</taxon>
        <taxon>Chelicerata</taxon>
        <taxon>Arachnida</taxon>
        <taxon>Acari</taxon>
        <taxon>Parasitiformes</taxon>
        <taxon>Mesostigmata</taxon>
        <taxon>Gamasina</taxon>
        <taxon>Phytoseioidea</taxon>
        <taxon>Phytoseiidae</taxon>
        <taxon>Typhlodrominae</taxon>
        <taxon>Galendromus</taxon>
    </lineage>
</organism>
<evidence type="ECO:0000313" key="3">
    <source>
        <dbReference type="RefSeq" id="XP_003748031.1"/>
    </source>
</evidence>
<dbReference type="KEGG" id="goe:100904533"/>
<protein>
    <submittedName>
        <fullName evidence="3">Uncharacterized protein LOC100904533</fullName>
    </submittedName>
</protein>
<sequence>MKPPPQRTRPTPGEHGRNNDGCVDSPSERDMAAVHESDPYNVLPSYIPPPVPGSQSQYGMGVFPPQAHSQYTSPYSSQTSHSQSYQQAAYAANLPGSYGVFGNTYPITPALTCQGEDDDYDT</sequence>
<feature type="region of interest" description="Disordered" evidence="1">
    <location>
        <begin position="1"/>
        <end position="31"/>
    </location>
</feature>